<sequence>GISSEGRLRSDGHTNVLASQSEGRMRQEQSSNVMVSPTEGQLNASMGSNIPVSQSEARMRMGEGNKFGTLATEVSGGKDNHRIGTSLSDHITPSPPVGRSPKQHIEVVESISAVLSNTRISQPPKPTASDNPFEDSLDENNPFGEGYETEEITSNPFEEDNETTENNPFADDSTDSKNPFGGDESKSNDDPFKDDDYDPKLNPFG</sequence>
<proteinExistence type="predicted"/>
<feature type="compositionally biased region" description="Polar residues" evidence="1">
    <location>
        <begin position="16"/>
        <end position="56"/>
    </location>
</feature>
<evidence type="ECO:0000256" key="1">
    <source>
        <dbReference type="SAM" id="MobiDB-lite"/>
    </source>
</evidence>
<evidence type="ECO:0000313" key="2">
    <source>
        <dbReference type="EMBL" id="CAL4093073.1"/>
    </source>
</evidence>
<gene>
    <name evidence="2" type="ORF">MNOR_LOCUS14716</name>
</gene>
<keyword evidence="3" id="KW-1185">Reference proteome</keyword>
<reference evidence="2 3" key="1">
    <citation type="submission" date="2024-05" db="EMBL/GenBank/DDBJ databases">
        <authorList>
            <person name="Wallberg A."/>
        </authorList>
    </citation>
    <scope>NUCLEOTIDE SEQUENCE [LARGE SCALE GENOMIC DNA]</scope>
</reference>
<dbReference type="AlphaFoldDB" id="A0AAV2QPT2"/>
<dbReference type="EMBL" id="CAXKWB010008929">
    <property type="protein sequence ID" value="CAL4093073.1"/>
    <property type="molecule type" value="Genomic_DNA"/>
</dbReference>
<name>A0AAV2QPT2_MEGNR</name>
<feature type="region of interest" description="Disordered" evidence="1">
    <location>
        <begin position="1"/>
        <end position="205"/>
    </location>
</feature>
<protein>
    <submittedName>
        <fullName evidence="2">Uncharacterized protein</fullName>
    </submittedName>
</protein>
<evidence type="ECO:0000313" key="3">
    <source>
        <dbReference type="Proteomes" id="UP001497623"/>
    </source>
</evidence>
<comment type="caution">
    <text evidence="2">The sequence shown here is derived from an EMBL/GenBank/DDBJ whole genome shotgun (WGS) entry which is preliminary data.</text>
</comment>
<feature type="compositionally biased region" description="Acidic residues" evidence="1">
    <location>
        <begin position="147"/>
        <end position="163"/>
    </location>
</feature>
<dbReference type="Proteomes" id="UP001497623">
    <property type="component" value="Unassembled WGS sequence"/>
</dbReference>
<accession>A0AAV2QPT2</accession>
<feature type="non-terminal residue" evidence="2">
    <location>
        <position position="1"/>
    </location>
</feature>
<organism evidence="2 3">
    <name type="scientific">Meganyctiphanes norvegica</name>
    <name type="common">Northern krill</name>
    <name type="synonym">Thysanopoda norvegica</name>
    <dbReference type="NCBI Taxonomy" id="48144"/>
    <lineage>
        <taxon>Eukaryota</taxon>
        <taxon>Metazoa</taxon>
        <taxon>Ecdysozoa</taxon>
        <taxon>Arthropoda</taxon>
        <taxon>Crustacea</taxon>
        <taxon>Multicrustacea</taxon>
        <taxon>Malacostraca</taxon>
        <taxon>Eumalacostraca</taxon>
        <taxon>Eucarida</taxon>
        <taxon>Euphausiacea</taxon>
        <taxon>Euphausiidae</taxon>
        <taxon>Meganyctiphanes</taxon>
    </lineage>
</organism>
<feature type="compositionally biased region" description="Basic and acidic residues" evidence="1">
    <location>
        <begin position="1"/>
        <end position="12"/>
    </location>
</feature>